<dbReference type="GO" id="GO:0005886">
    <property type="term" value="C:plasma membrane"/>
    <property type="evidence" value="ECO:0007669"/>
    <property type="project" value="UniProtKB-SubCell"/>
</dbReference>
<keyword evidence="6 9" id="KW-0812">Transmembrane</keyword>
<dbReference type="NCBIfam" id="TIGR00380">
    <property type="entry name" value="cobal_cbiB"/>
    <property type="match status" value="1"/>
</dbReference>
<dbReference type="Proteomes" id="UP000191240">
    <property type="component" value="Unassembled WGS sequence"/>
</dbReference>
<comment type="similarity">
    <text evidence="3 9">Belongs to the CobD/CbiB family.</text>
</comment>
<dbReference type="HAMAP" id="MF_00024">
    <property type="entry name" value="CobD_CbiB"/>
    <property type="match status" value="1"/>
</dbReference>
<protein>
    <recommendedName>
        <fullName evidence="9">Cobalamin biosynthesis protein CobD</fullName>
    </recommendedName>
</protein>
<evidence type="ECO:0000256" key="1">
    <source>
        <dbReference type="ARBA" id="ARBA00004651"/>
    </source>
</evidence>
<dbReference type="GO" id="GO:0048472">
    <property type="term" value="F:threonine-phosphate decarboxylase activity"/>
    <property type="evidence" value="ECO:0007669"/>
    <property type="project" value="InterPro"/>
</dbReference>
<evidence type="ECO:0000256" key="5">
    <source>
        <dbReference type="ARBA" id="ARBA00022573"/>
    </source>
</evidence>
<keyword evidence="4 9" id="KW-1003">Cell membrane</keyword>
<dbReference type="RefSeq" id="WP_080326297.1">
    <property type="nucleotide sequence ID" value="NZ_FQYW01000028.1"/>
</dbReference>
<dbReference type="GO" id="GO:0009236">
    <property type="term" value="P:cobalamin biosynthetic process"/>
    <property type="evidence" value="ECO:0007669"/>
    <property type="project" value="UniProtKB-UniRule"/>
</dbReference>
<comment type="function">
    <text evidence="9">Converts cobyric acid to cobinamide by the addition of aminopropanol on the F carboxylic group.</text>
</comment>
<keyword evidence="8 9" id="KW-0472">Membrane</keyword>
<evidence type="ECO:0000256" key="9">
    <source>
        <dbReference type="HAMAP-Rule" id="MF_00024"/>
    </source>
</evidence>
<dbReference type="GO" id="GO:0015420">
    <property type="term" value="F:ABC-type vitamin B12 transporter activity"/>
    <property type="evidence" value="ECO:0007669"/>
    <property type="project" value="UniProtKB-UniRule"/>
</dbReference>
<evidence type="ECO:0000256" key="6">
    <source>
        <dbReference type="ARBA" id="ARBA00022692"/>
    </source>
</evidence>
<comment type="subcellular location">
    <subcellularLocation>
        <location evidence="1 9">Cell membrane</location>
        <topology evidence="1 9">Multi-pass membrane protein</topology>
    </subcellularLocation>
</comment>
<keyword evidence="7 9" id="KW-1133">Transmembrane helix</keyword>
<evidence type="ECO:0000313" key="11">
    <source>
        <dbReference type="Proteomes" id="UP000191240"/>
    </source>
</evidence>
<evidence type="ECO:0000256" key="7">
    <source>
        <dbReference type="ARBA" id="ARBA00022989"/>
    </source>
</evidence>
<evidence type="ECO:0000256" key="4">
    <source>
        <dbReference type="ARBA" id="ARBA00022475"/>
    </source>
</evidence>
<dbReference type="OrthoDB" id="9811967at2"/>
<dbReference type="InterPro" id="IPR004485">
    <property type="entry name" value="Cobalamin_biosynth_CobD/CbiB"/>
</dbReference>
<reference evidence="10 11" key="1">
    <citation type="submission" date="2016-11" db="EMBL/GenBank/DDBJ databases">
        <authorList>
            <person name="Jaros S."/>
            <person name="Januszkiewicz K."/>
            <person name="Wedrychowicz H."/>
        </authorList>
    </citation>
    <scope>NUCLEOTIDE SEQUENCE [LARGE SCALE GENOMIC DNA]</scope>
    <source>
        <strain evidence="10 11">DSM 3074</strain>
    </source>
</reference>
<evidence type="ECO:0000256" key="3">
    <source>
        <dbReference type="ARBA" id="ARBA00006263"/>
    </source>
</evidence>
<feature type="transmembrane region" description="Helical" evidence="9">
    <location>
        <begin position="300"/>
        <end position="318"/>
    </location>
</feature>
<proteinExistence type="inferred from homology"/>
<feature type="transmembrane region" description="Helical" evidence="9">
    <location>
        <begin position="155"/>
        <end position="176"/>
    </location>
</feature>
<sequence>MITAILAFFIDAVMGDPRSKLHPVVLIGNLIAGIEGMLYGKEDSDKKKLVLGGILVVLVLLFTFAVVNGIMNLVKMLDNIYVVTLIEAFFLSFTISPKSLAAAGKELYGYLVADDLDNARYKVGWIVGRDTEDLTPGEVSRATIETIAENTVDGIIAPLFYFAIGGVPLAFLYRAVNTMDSMVGYKNDRYIYFGRVAARADDVLGYIPARITGLLFVVSAFILGYDGKKAWKILRRDASKHPSPNGGWAEATVAGALHIRLGGFNSYFGKVHFREYMGDPIEEIGFDHIMKTIRLMYTDTILFLIICHIIFVICSMGVL</sequence>
<evidence type="ECO:0000256" key="8">
    <source>
        <dbReference type="ARBA" id="ARBA00023136"/>
    </source>
</evidence>
<feature type="transmembrane region" description="Helical" evidence="9">
    <location>
        <begin position="25"/>
        <end position="40"/>
    </location>
</feature>
<accession>A0A1M6GB17</accession>
<evidence type="ECO:0000313" key="10">
    <source>
        <dbReference type="EMBL" id="SHJ07057.1"/>
    </source>
</evidence>
<dbReference type="UniPathway" id="UPA00148"/>
<feature type="transmembrane region" description="Helical" evidence="9">
    <location>
        <begin position="49"/>
        <end position="74"/>
    </location>
</feature>
<dbReference type="AlphaFoldDB" id="A0A1M6GB17"/>
<dbReference type="Pfam" id="PF03186">
    <property type="entry name" value="CobD_Cbib"/>
    <property type="match status" value="1"/>
</dbReference>
<name>A0A1M6GB17_9FIRM</name>
<gene>
    <name evidence="9" type="primary">cobD</name>
    <name evidence="10" type="ORF">SAMN02745671_02586</name>
</gene>
<feature type="transmembrane region" description="Helical" evidence="9">
    <location>
        <begin position="203"/>
        <end position="225"/>
    </location>
</feature>
<evidence type="ECO:0000256" key="2">
    <source>
        <dbReference type="ARBA" id="ARBA00004953"/>
    </source>
</evidence>
<keyword evidence="5 9" id="KW-0169">Cobalamin biosynthesis</keyword>
<comment type="pathway">
    <text evidence="2 9">Cofactor biosynthesis; adenosylcobalamin biosynthesis.</text>
</comment>
<dbReference type="EMBL" id="FQYW01000028">
    <property type="protein sequence ID" value="SHJ07057.1"/>
    <property type="molecule type" value="Genomic_DNA"/>
</dbReference>
<dbReference type="PANTHER" id="PTHR34308">
    <property type="entry name" value="COBALAMIN BIOSYNTHESIS PROTEIN CBIB"/>
    <property type="match status" value="1"/>
</dbReference>
<dbReference type="PANTHER" id="PTHR34308:SF1">
    <property type="entry name" value="COBALAMIN BIOSYNTHESIS PROTEIN CBIB"/>
    <property type="match status" value="1"/>
</dbReference>
<organism evidence="10 11">
    <name type="scientific">Anaerovibrio lipolyticus DSM 3074</name>
    <dbReference type="NCBI Taxonomy" id="1120997"/>
    <lineage>
        <taxon>Bacteria</taxon>
        <taxon>Bacillati</taxon>
        <taxon>Bacillota</taxon>
        <taxon>Negativicutes</taxon>
        <taxon>Selenomonadales</taxon>
        <taxon>Selenomonadaceae</taxon>
        <taxon>Anaerovibrio</taxon>
    </lineage>
</organism>